<comment type="subcellular location">
    <subcellularLocation>
        <location evidence="1">Cell membrane</location>
        <topology evidence="1">Multi-pass membrane protein</topology>
    </subcellularLocation>
</comment>
<dbReference type="GO" id="GO:0005886">
    <property type="term" value="C:plasma membrane"/>
    <property type="evidence" value="ECO:0007669"/>
    <property type="project" value="UniProtKB-SubCell"/>
</dbReference>
<reference evidence="10 11" key="1">
    <citation type="submission" date="2020-08" db="EMBL/GenBank/DDBJ databases">
        <title>Genomic Encyclopedia of Type Strains, Phase IV (KMG-IV): sequencing the most valuable type-strain genomes for metagenomic binning, comparative biology and taxonomic classification.</title>
        <authorList>
            <person name="Goeker M."/>
        </authorList>
    </citation>
    <scope>NUCLEOTIDE SEQUENCE [LARGE SCALE GENOMIC DNA]</scope>
    <source>
        <strain evidence="10 11">YIM 65646</strain>
    </source>
</reference>
<protein>
    <submittedName>
        <fullName evidence="10">Alpha-1,2-mannosyltransferase</fullName>
        <ecNumber evidence="10">2.4.1.-</ecNumber>
    </submittedName>
</protein>
<feature type="transmembrane region" description="Helical" evidence="9">
    <location>
        <begin position="148"/>
        <end position="165"/>
    </location>
</feature>
<keyword evidence="2" id="KW-1003">Cell membrane</keyword>
<proteinExistence type="inferred from homology"/>
<feature type="transmembrane region" description="Helical" evidence="9">
    <location>
        <begin position="122"/>
        <end position="141"/>
    </location>
</feature>
<feature type="transmembrane region" description="Helical" evidence="9">
    <location>
        <begin position="196"/>
        <end position="220"/>
    </location>
</feature>
<evidence type="ECO:0000313" key="10">
    <source>
        <dbReference type="EMBL" id="MBB6032428.1"/>
    </source>
</evidence>
<dbReference type="Proteomes" id="UP000548476">
    <property type="component" value="Unassembled WGS sequence"/>
</dbReference>
<accession>A0A841FF05</accession>
<dbReference type="Pfam" id="PF09594">
    <property type="entry name" value="GT87"/>
    <property type="match status" value="1"/>
</dbReference>
<dbReference type="GO" id="GO:0016758">
    <property type="term" value="F:hexosyltransferase activity"/>
    <property type="evidence" value="ECO:0007669"/>
    <property type="project" value="InterPro"/>
</dbReference>
<dbReference type="InterPro" id="IPR018584">
    <property type="entry name" value="GT87"/>
</dbReference>
<feature type="transmembrane region" description="Helical" evidence="9">
    <location>
        <begin position="400"/>
        <end position="421"/>
    </location>
</feature>
<dbReference type="EC" id="2.4.1.-" evidence="10"/>
<sequence length="458" mass="52167">MDTTTKAEPEPDASDGVTSEGGSRGPLSNPRTVFWLRVAAIVVLMAVVWILADRFGEHHRLFDFRIYRKAVLFWLDGDNILYNYSQPDKTNYNLGFTYPPFAALIMIPLAVLPYGLAKWSHLIVMSAALALMCYWVATPLARRLKQPAWFVCGLVVPLAFALEPIRESLSFGQVNHELAVLIIGDLLFLCRRNSKWAGIGIGLATAIKLTPGIFIIYLLLTKRWRPAFMSMFWATAATVLAAAFDLRSSVKFWLVTFWDSSRVGILDQTSNTSVNGMILRWFDQRDPNYPRWIYLLAVLLVVGYGMWRAVRAYRQGDEICALTIVGLIGVMVSPVSWIHHNFWIVPALVVLADVALRKDRWTRRFWAWTGLFMVVYWSFALTLSLRFAEVTTKHWLHGPFWWIGENSYVILSLVLIVALPIRRGTDELDLAKGNFWPRWPSRLASWPERRAAARANAG</sequence>
<keyword evidence="11" id="KW-1185">Reference proteome</keyword>
<evidence type="ECO:0000256" key="7">
    <source>
        <dbReference type="ARBA" id="ARBA00024033"/>
    </source>
</evidence>
<evidence type="ECO:0000256" key="9">
    <source>
        <dbReference type="SAM" id="Phobius"/>
    </source>
</evidence>
<feature type="transmembrane region" description="Helical" evidence="9">
    <location>
        <begin position="227"/>
        <end position="244"/>
    </location>
</feature>
<comment type="similarity">
    <text evidence="7">Belongs to the glycosyltransferase 87 family.</text>
</comment>
<evidence type="ECO:0000256" key="6">
    <source>
        <dbReference type="ARBA" id="ARBA00023136"/>
    </source>
</evidence>
<organism evidence="10 11">
    <name type="scientific">Phytomonospora endophytica</name>
    <dbReference type="NCBI Taxonomy" id="714109"/>
    <lineage>
        <taxon>Bacteria</taxon>
        <taxon>Bacillati</taxon>
        <taxon>Actinomycetota</taxon>
        <taxon>Actinomycetes</taxon>
        <taxon>Micromonosporales</taxon>
        <taxon>Micromonosporaceae</taxon>
        <taxon>Phytomonospora</taxon>
    </lineage>
</organism>
<feature type="transmembrane region" description="Helical" evidence="9">
    <location>
        <begin position="289"/>
        <end position="307"/>
    </location>
</feature>
<gene>
    <name evidence="10" type="ORF">HNR73_000270</name>
</gene>
<dbReference type="RefSeq" id="WP_184785331.1">
    <property type="nucleotide sequence ID" value="NZ_BONT01000042.1"/>
</dbReference>
<dbReference type="EMBL" id="JACHGT010000001">
    <property type="protein sequence ID" value="MBB6032428.1"/>
    <property type="molecule type" value="Genomic_DNA"/>
</dbReference>
<evidence type="ECO:0000256" key="3">
    <source>
        <dbReference type="ARBA" id="ARBA00022679"/>
    </source>
</evidence>
<evidence type="ECO:0000313" key="11">
    <source>
        <dbReference type="Proteomes" id="UP000548476"/>
    </source>
</evidence>
<keyword evidence="5 9" id="KW-1133">Transmembrane helix</keyword>
<keyword evidence="10" id="KW-0328">Glycosyltransferase</keyword>
<comment type="caution">
    <text evidence="10">The sequence shown here is derived from an EMBL/GenBank/DDBJ whole genome shotgun (WGS) entry which is preliminary data.</text>
</comment>
<feature type="transmembrane region" description="Helical" evidence="9">
    <location>
        <begin position="34"/>
        <end position="52"/>
    </location>
</feature>
<keyword evidence="3 10" id="KW-0808">Transferase</keyword>
<evidence type="ECO:0000256" key="5">
    <source>
        <dbReference type="ARBA" id="ARBA00022989"/>
    </source>
</evidence>
<keyword evidence="6 9" id="KW-0472">Membrane</keyword>
<evidence type="ECO:0000256" key="2">
    <source>
        <dbReference type="ARBA" id="ARBA00022475"/>
    </source>
</evidence>
<keyword evidence="4 9" id="KW-0812">Transmembrane</keyword>
<evidence type="ECO:0000256" key="4">
    <source>
        <dbReference type="ARBA" id="ARBA00022692"/>
    </source>
</evidence>
<evidence type="ECO:0000256" key="1">
    <source>
        <dbReference type="ARBA" id="ARBA00004651"/>
    </source>
</evidence>
<feature type="transmembrane region" description="Helical" evidence="9">
    <location>
        <begin position="96"/>
        <end position="116"/>
    </location>
</feature>
<dbReference type="AlphaFoldDB" id="A0A841FF05"/>
<evidence type="ECO:0000256" key="8">
    <source>
        <dbReference type="SAM" id="MobiDB-lite"/>
    </source>
</evidence>
<feature type="transmembrane region" description="Helical" evidence="9">
    <location>
        <begin position="365"/>
        <end position="388"/>
    </location>
</feature>
<feature type="transmembrane region" description="Helical" evidence="9">
    <location>
        <begin position="319"/>
        <end position="336"/>
    </location>
</feature>
<feature type="region of interest" description="Disordered" evidence="8">
    <location>
        <begin position="1"/>
        <end position="25"/>
    </location>
</feature>
<name>A0A841FF05_9ACTN</name>